<evidence type="ECO:0000313" key="4">
    <source>
        <dbReference type="Proteomes" id="UP000262538"/>
    </source>
</evidence>
<sequence>MGSGPFTRLGGGTARACPASARRPAPASTPAPARPENWMNRRRVSSLAASPARFSHISTPDDPHLHSAGLIPAGPAGKSPWNSLGFPRETSGNCGAAERALIRNEPSRNTMRYRAKTTEANSAAISVVRARVPPESKRPWSPMRHRQRLASGRKERVGDSGRSPRRPPLRRFAPLFVAVQVLSLAFLLAALFPSPADAAPVPYAAGATWAAGAPCTPGSGVKLRGRDLTEGGTLPANLRCADLTGAKLDGVDLTAKDLTGAVLRKASLKEADLGQVHLDYADLRGADLSDADLGQLRARKADLRGAILTDADAVQAEFPHADLTGAVLTRAVLTQADLTDATLVDADLRDVTLGQAKARKADLTRAKAGGAKLGQAHLEHAVLRNADLSEAEFTQAELDGADFRGADVGKASFIQASDVNLTGARGTPVNLPDDAVAPGLTGGADEDTEAGVDDVVRDDTGDDPTVRPGGTRGPSPAVILVVVSGLGLILTLGMWGVAHRRRQRFAAEMAVVRHAAEEDVTRFGEEIDALDFEMKINQISGPSQEWRAALDAYEAAKQALGLARTPYELRAAGVTVARGREALRQVRSRLPHTGGSH</sequence>
<dbReference type="PANTHER" id="PTHR14136">
    <property type="entry name" value="BTB_POZ DOMAIN-CONTAINING PROTEIN KCTD9"/>
    <property type="match status" value="1"/>
</dbReference>
<feature type="transmembrane region" description="Helical" evidence="2">
    <location>
        <begin position="477"/>
        <end position="498"/>
    </location>
</feature>
<keyword evidence="2" id="KW-0812">Transmembrane</keyword>
<dbReference type="PANTHER" id="PTHR14136:SF17">
    <property type="entry name" value="BTB_POZ DOMAIN-CONTAINING PROTEIN KCTD9"/>
    <property type="match status" value="1"/>
</dbReference>
<dbReference type="InterPro" id="IPR051082">
    <property type="entry name" value="Pentapeptide-BTB/POZ_domain"/>
</dbReference>
<reference evidence="3 4" key="1">
    <citation type="submission" date="2018-08" db="EMBL/GenBank/DDBJ databases">
        <title>Microbispora. triticiradicis sp. nov., a novel actinomycete isolated from the root of wheat (Triticum aestivum L.)).</title>
        <authorList>
            <person name="Han C."/>
        </authorList>
    </citation>
    <scope>NUCLEOTIDE SEQUENCE [LARGE SCALE GENOMIC DNA]</scope>
    <source>
        <strain evidence="3 4">NEAU-HRDPA2-9</strain>
    </source>
</reference>
<protein>
    <submittedName>
        <fullName evidence="3">Pentapeptide repeat-containing protein</fullName>
    </submittedName>
</protein>
<feature type="region of interest" description="Disordered" evidence="1">
    <location>
        <begin position="133"/>
        <end position="166"/>
    </location>
</feature>
<feature type="compositionally biased region" description="Low complexity" evidence="1">
    <location>
        <begin position="14"/>
        <end position="26"/>
    </location>
</feature>
<evidence type="ECO:0000256" key="1">
    <source>
        <dbReference type="SAM" id="MobiDB-lite"/>
    </source>
</evidence>
<organism evidence="3 4">
    <name type="scientific">Microbispora triticiradicis</name>
    <dbReference type="NCBI Taxonomy" id="2200763"/>
    <lineage>
        <taxon>Bacteria</taxon>
        <taxon>Bacillati</taxon>
        <taxon>Actinomycetota</taxon>
        <taxon>Actinomycetes</taxon>
        <taxon>Streptosporangiales</taxon>
        <taxon>Streptosporangiaceae</taxon>
        <taxon>Microbispora</taxon>
    </lineage>
</organism>
<feature type="region of interest" description="Disordered" evidence="1">
    <location>
        <begin position="54"/>
        <end position="92"/>
    </location>
</feature>
<name>A0ABX9LSF9_9ACTN</name>
<keyword evidence="4" id="KW-1185">Reference proteome</keyword>
<feature type="region of interest" description="Disordered" evidence="1">
    <location>
        <begin position="430"/>
        <end position="472"/>
    </location>
</feature>
<dbReference type="Gene3D" id="2.160.20.80">
    <property type="entry name" value="E3 ubiquitin-protein ligase SopA"/>
    <property type="match status" value="2"/>
</dbReference>
<accession>A0ABX9LSF9</accession>
<dbReference type="SUPFAM" id="SSF141571">
    <property type="entry name" value="Pentapeptide repeat-like"/>
    <property type="match status" value="1"/>
</dbReference>
<evidence type="ECO:0000256" key="2">
    <source>
        <dbReference type="SAM" id="Phobius"/>
    </source>
</evidence>
<evidence type="ECO:0000313" key="3">
    <source>
        <dbReference type="EMBL" id="RGA05909.1"/>
    </source>
</evidence>
<proteinExistence type="predicted"/>
<dbReference type="Proteomes" id="UP000262538">
    <property type="component" value="Unassembled WGS sequence"/>
</dbReference>
<feature type="region of interest" description="Disordered" evidence="1">
    <location>
        <begin position="1"/>
        <end position="40"/>
    </location>
</feature>
<comment type="caution">
    <text evidence="3">The sequence shown here is derived from an EMBL/GenBank/DDBJ whole genome shotgun (WGS) entry which is preliminary data.</text>
</comment>
<dbReference type="InterPro" id="IPR001646">
    <property type="entry name" value="5peptide_repeat"/>
</dbReference>
<dbReference type="EMBL" id="QFZU02000027">
    <property type="protein sequence ID" value="RGA05909.1"/>
    <property type="molecule type" value="Genomic_DNA"/>
</dbReference>
<keyword evidence="2" id="KW-0472">Membrane</keyword>
<dbReference type="Pfam" id="PF00805">
    <property type="entry name" value="Pentapeptide"/>
    <property type="match status" value="4"/>
</dbReference>
<keyword evidence="2" id="KW-1133">Transmembrane helix</keyword>
<feature type="compositionally biased region" description="Gly residues" evidence="1">
    <location>
        <begin position="1"/>
        <end position="13"/>
    </location>
</feature>
<gene>
    <name evidence="3" type="ORF">DI270_005835</name>
</gene>